<keyword evidence="4" id="KW-0677">Repeat</keyword>
<evidence type="ECO:0000256" key="8">
    <source>
        <dbReference type="ARBA" id="ARBA00038272"/>
    </source>
</evidence>
<dbReference type="PANTHER" id="PTHR22804:SF58">
    <property type="entry name" value="HYALURONAN AND PROTEOGLYCAN LINK PROTEIN 1 ISOFORM 1 PRECURSOR"/>
    <property type="match status" value="1"/>
</dbReference>
<feature type="signal peptide" evidence="10">
    <location>
        <begin position="1"/>
        <end position="20"/>
    </location>
</feature>
<evidence type="ECO:0000256" key="7">
    <source>
        <dbReference type="ARBA" id="ARBA00023319"/>
    </source>
</evidence>
<reference evidence="13" key="2">
    <citation type="submission" date="2025-08" db="UniProtKB">
        <authorList>
            <consortium name="Ensembl"/>
        </authorList>
    </citation>
    <scope>IDENTIFICATION</scope>
</reference>
<evidence type="ECO:0000256" key="9">
    <source>
        <dbReference type="PROSITE-ProRule" id="PRU00323"/>
    </source>
</evidence>
<dbReference type="GO" id="GO:0007417">
    <property type="term" value="P:central nervous system development"/>
    <property type="evidence" value="ECO:0007669"/>
    <property type="project" value="TreeGrafter"/>
</dbReference>
<dbReference type="PANTHER" id="PTHR22804">
    <property type="entry name" value="AGGRECAN/VERSICAN PROTEOGLYCAN"/>
    <property type="match status" value="1"/>
</dbReference>
<evidence type="ECO:0000256" key="2">
    <source>
        <dbReference type="ARBA" id="ARBA00022525"/>
    </source>
</evidence>
<dbReference type="GO" id="GO:0031101">
    <property type="term" value="P:fin regeneration"/>
    <property type="evidence" value="ECO:0007669"/>
    <property type="project" value="Ensembl"/>
</dbReference>
<comment type="similarity">
    <text evidence="8">Belongs to the HAPLN family.</text>
</comment>
<organism evidence="13 14">
    <name type="scientific">Sparus aurata</name>
    <name type="common">Gilthead sea bream</name>
    <dbReference type="NCBI Taxonomy" id="8175"/>
    <lineage>
        <taxon>Eukaryota</taxon>
        <taxon>Metazoa</taxon>
        <taxon>Chordata</taxon>
        <taxon>Craniata</taxon>
        <taxon>Vertebrata</taxon>
        <taxon>Euteleostomi</taxon>
        <taxon>Actinopterygii</taxon>
        <taxon>Neopterygii</taxon>
        <taxon>Teleostei</taxon>
        <taxon>Neoteleostei</taxon>
        <taxon>Acanthomorphata</taxon>
        <taxon>Eupercaria</taxon>
        <taxon>Spariformes</taxon>
        <taxon>Sparidae</taxon>
        <taxon>Sparus</taxon>
    </lineage>
</organism>
<dbReference type="OrthoDB" id="5359219at2759"/>
<feature type="domain" description="Link" evidence="12">
    <location>
        <begin position="246"/>
        <end position="338"/>
    </location>
</feature>
<keyword evidence="3" id="KW-0272">Extracellular matrix</keyword>
<dbReference type="InterPro" id="IPR013783">
    <property type="entry name" value="Ig-like_fold"/>
</dbReference>
<dbReference type="GO" id="GO:0045202">
    <property type="term" value="C:synapse"/>
    <property type="evidence" value="ECO:0007669"/>
    <property type="project" value="TreeGrafter"/>
</dbReference>
<dbReference type="GO" id="GO:0010001">
    <property type="term" value="P:glial cell differentiation"/>
    <property type="evidence" value="ECO:0007669"/>
    <property type="project" value="TreeGrafter"/>
</dbReference>
<dbReference type="InterPro" id="IPR000538">
    <property type="entry name" value="Link_dom"/>
</dbReference>
<reference evidence="13" key="1">
    <citation type="submission" date="2021-04" db="EMBL/GenBank/DDBJ databases">
        <authorList>
            <consortium name="Wellcome Sanger Institute Data Sharing"/>
        </authorList>
    </citation>
    <scope>NUCLEOTIDE SEQUENCE [LARGE SCALE GENOMIC DNA]</scope>
</reference>
<dbReference type="GeneTree" id="ENSGT00940000166906"/>
<dbReference type="PRINTS" id="PR01265">
    <property type="entry name" value="LINKMODULE"/>
</dbReference>
<dbReference type="GO" id="GO:0072534">
    <property type="term" value="C:perineuronal net"/>
    <property type="evidence" value="ECO:0007669"/>
    <property type="project" value="TreeGrafter"/>
</dbReference>
<sequence length="340" mass="37984">MTSLLCITIISLALTAFANSQDMSTPPLPTVRVKAELGSNVTLPCWLLSRDSMSFGGVGMRVKWTKVADDEALNEDVLLSMGFHKKTYGSFEDRVFLQEQDNEDASLVMTDVSKDDMGKYRCEIINGFEDTVHEIILEVEGGLTDGVVFPYFTSRGRYSMTFQEAVQACLDQNATVSTYDQLFEAWKGGLDWCNAGWLNDSTVQYPITNPRAPCGGTNSGPGVRNYGRRDKQSLFDVFCFASAHKGHFYWLVQPDRLTFDEAVQACLDDGAEIAKVGQMYAAWKLEGYDRCDAGWLADGSVRYPISRPRKNCSPTEAAVRFVAFPDKMQNSYGVYCFKEQ</sequence>
<dbReference type="GO" id="GO:0002052">
    <property type="term" value="P:positive regulation of neuroblast proliferation"/>
    <property type="evidence" value="ECO:0007669"/>
    <property type="project" value="TreeGrafter"/>
</dbReference>
<feature type="disulfide bond" evidence="9">
    <location>
        <begin position="291"/>
        <end position="312"/>
    </location>
</feature>
<dbReference type="GO" id="GO:0005540">
    <property type="term" value="F:hyaluronic acid binding"/>
    <property type="evidence" value="ECO:0007669"/>
    <property type="project" value="UniProtKB-KW"/>
</dbReference>
<dbReference type="RefSeq" id="XP_030273800.1">
    <property type="nucleotide sequence ID" value="XM_030417940.1"/>
</dbReference>
<keyword evidence="6" id="KW-0373">Hyaluronic acid</keyword>
<evidence type="ECO:0000256" key="6">
    <source>
        <dbReference type="ARBA" id="ARBA00023290"/>
    </source>
</evidence>
<dbReference type="AlphaFoldDB" id="A0A671YB31"/>
<dbReference type="SUPFAM" id="SSF56436">
    <property type="entry name" value="C-type lectin-like"/>
    <property type="match status" value="2"/>
</dbReference>
<dbReference type="SMART" id="SM00409">
    <property type="entry name" value="IG"/>
    <property type="match status" value="1"/>
</dbReference>
<feature type="chain" id="PRO_5025543076" evidence="10">
    <location>
        <begin position="21"/>
        <end position="340"/>
    </location>
</feature>
<dbReference type="Pfam" id="PF07686">
    <property type="entry name" value="V-set"/>
    <property type="match status" value="1"/>
</dbReference>
<name>A0A671YB31_SPAAU</name>
<dbReference type="Pfam" id="PF00193">
    <property type="entry name" value="Xlink"/>
    <property type="match status" value="2"/>
</dbReference>
<reference evidence="13" key="3">
    <citation type="submission" date="2025-09" db="UniProtKB">
        <authorList>
            <consortium name="Ensembl"/>
        </authorList>
    </citation>
    <scope>IDENTIFICATION</scope>
</reference>
<dbReference type="InterPro" id="IPR016186">
    <property type="entry name" value="C-type_lectin-like/link_sf"/>
</dbReference>
<dbReference type="InterPro" id="IPR050691">
    <property type="entry name" value="Hyaluronan_bind_Proteoglycan"/>
</dbReference>
<dbReference type="PROSITE" id="PS50835">
    <property type="entry name" value="IG_LIKE"/>
    <property type="match status" value="1"/>
</dbReference>
<keyword evidence="5 9" id="KW-1015">Disulfide bond</keyword>
<dbReference type="GeneID" id="115582160"/>
<dbReference type="InterPro" id="IPR036179">
    <property type="entry name" value="Ig-like_dom_sf"/>
</dbReference>
<keyword evidence="2" id="KW-0964">Secreted</keyword>
<dbReference type="SUPFAM" id="SSF48726">
    <property type="entry name" value="Immunoglobulin"/>
    <property type="match status" value="1"/>
</dbReference>
<proteinExistence type="inferred from homology"/>
<keyword evidence="7" id="KW-0393">Immunoglobulin domain</keyword>
<dbReference type="InterPro" id="IPR013106">
    <property type="entry name" value="Ig_V-set"/>
</dbReference>
<dbReference type="CDD" id="cd03519">
    <property type="entry name" value="Link_domain_HAPLN_module_2"/>
    <property type="match status" value="1"/>
</dbReference>
<dbReference type="Proteomes" id="UP000472265">
    <property type="component" value="Chromosome 5"/>
</dbReference>
<dbReference type="OMA" id="KYRCEII"/>
<evidence type="ECO:0000256" key="10">
    <source>
        <dbReference type="SAM" id="SignalP"/>
    </source>
</evidence>
<evidence type="ECO:0000256" key="4">
    <source>
        <dbReference type="ARBA" id="ARBA00022737"/>
    </source>
</evidence>
<gene>
    <name evidence="13" type="primary">hapln1</name>
</gene>
<feature type="domain" description="Link" evidence="12">
    <location>
        <begin position="147"/>
        <end position="241"/>
    </location>
</feature>
<dbReference type="GO" id="GO:0005615">
    <property type="term" value="C:extracellular space"/>
    <property type="evidence" value="ECO:0007669"/>
    <property type="project" value="TreeGrafter"/>
</dbReference>
<evidence type="ECO:0000256" key="1">
    <source>
        <dbReference type="ARBA" id="ARBA00004498"/>
    </source>
</evidence>
<evidence type="ECO:0000259" key="11">
    <source>
        <dbReference type="PROSITE" id="PS50835"/>
    </source>
</evidence>
<dbReference type="Gene3D" id="3.10.100.10">
    <property type="entry name" value="Mannose-Binding Protein A, subunit A"/>
    <property type="match status" value="2"/>
</dbReference>
<comment type="subcellular location">
    <subcellularLocation>
        <location evidence="1">Secreted</location>
        <location evidence="1">Extracellular space</location>
        <location evidence="1">Extracellular matrix</location>
    </subcellularLocation>
</comment>
<dbReference type="GO" id="GO:0007155">
    <property type="term" value="P:cell adhesion"/>
    <property type="evidence" value="ECO:0007669"/>
    <property type="project" value="InterPro"/>
</dbReference>
<feature type="domain" description="Ig-like" evidence="11">
    <location>
        <begin position="26"/>
        <end position="138"/>
    </location>
</feature>
<evidence type="ECO:0000313" key="14">
    <source>
        <dbReference type="Proteomes" id="UP000472265"/>
    </source>
</evidence>
<accession>A0A671YB31</accession>
<evidence type="ECO:0000259" key="12">
    <source>
        <dbReference type="PROSITE" id="PS50963"/>
    </source>
</evidence>
<dbReference type="FunFam" id="3.10.100.10:FF:000002">
    <property type="entry name" value="Hyaluronan proteoglycan link protein 1"/>
    <property type="match status" value="1"/>
</dbReference>
<dbReference type="InterPro" id="IPR007110">
    <property type="entry name" value="Ig-like_dom"/>
</dbReference>
<dbReference type="PROSITE" id="PS01241">
    <property type="entry name" value="LINK_1"/>
    <property type="match status" value="2"/>
</dbReference>
<keyword evidence="10" id="KW-0732">Signal</keyword>
<evidence type="ECO:0000313" key="13">
    <source>
        <dbReference type="Ensembl" id="ENSSAUP00010060744.1"/>
    </source>
</evidence>
<dbReference type="InterPro" id="IPR016187">
    <property type="entry name" value="CTDL_fold"/>
</dbReference>
<dbReference type="InParanoid" id="A0A671YB31"/>
<dbReference type="InterPro" id="IPR003599">
    <property type="entry name" value="Ig_sub"/>
</dbReference>
<comment type="caution">
    <text evidence="9">Lacks conserved residue(s) required for the propagation of feature annotation.</text>
</comment>
<feature type="disulfide bond" evidence="9">
    <location>
        <begin position="193"/>
        <end position="214"/>
    </location>
</feature>
<protein>
    <submittedName>
        <fullName evidence="13">Hyaluronan and proteoglycan link protein 1a</fullName>
    </submittedName>
</protein>
<dbReference type="GO" id="GO:0001501">
    <property type="term" value="P:skeletal system development"/>
    <property type="evidence" value="ECO:0007669"/>
    <property type="project" value="TreeGrafter"/>
</dbReference>
<dbReference type="GO" id="GO:0061148">
    <property type="term" value="P:extracellular matrix organization involved in endocardium development"/>
    <property type="evidence" value="ECO:0007669"/>
    <property type="project" value="Ensembl"/>
</dbReference>
<dbReference type="PROSITE" id="PS50963">
    <property type="entry name" value="LINK_2"/>
    <property type="match status" value="2"/>
</dbReference>
<dbReference type="Ensembl" id="ENSSAUT00010063690.1">
    <property type="protein sequence ID" value="ENSSAUP00010060744.1"/>
    <property type="gene ID" value="ENSSAUG00010024583.1"/>
</dbReference>
<evidence type="ECO:0000256" key="3">
    <source>
        <dbReference type="ARBA" id="ARBA00022530"/>
    </source>
</evidence>
<keyword evidence="14" id="KW-1185">Reference proteome</keyword>
<dbReference type="SMART" id="SM00445">
    <property type="entry name" value="LINK"/>
    <property type="match status" value="2"/>
</dbReference>
<evidence type="ECO:0000256" key="5">
    <source>
        <dbReference type="ARBA" id="ARBA00023157"/>
    </source>
</evidence>
<dbReference type="FunFam" id="3.10.100.10:FF:000001">
    <property type="entry name" value="Hyaluronan proteoglycan link protein 1"/>
    <property type="match status" value="1"/>
</dbReference>
<dbReference type="Gene3D" id="2.60.40.10">
    <property type="entry name" value="Immunoglobulins"/>
    <property type="match status" value="1"/>
</dbReference>